<dbReference type="RefSeq" id="WP_146684446.1">
    <property type="nucleotide sequence ID" value="NZ_CP019646.1"/>
</dbReference>
<keyword evidence="2" id="KW-0732">Signal</keyword>
<dbReference type="STRING" id="1851148.SMSP2_02615"/>
<dbReference type="OrthoDB" id="290388at2"/>
<name>A0A1Q2MHV2_9BACT</name>
<protein>
    <recommendedName>
        <fullName evidence="5">Dockerin domain-containing protein</fullName>
    </recommendedName>
</protein>
<dbReference type="EMBL" id="CP019646">
    <property type="protein sequence ID" value="AQQ72234.1"/>
    <property type="molecule type" value="Genomic_DNA"/>
</dbReference>
<organism evidence="3 4">
    <name type="scientific">Limihaloglobus sulfuriphilus</name>
    <dbReference type="NCBI Taxonomy" id="1851148"/>
    <lineage>
        <taxon>Bacteria</taxon>
        <taxon>Pseudomonadati</taxon>
        <taxon>Planctomycetota</taxon>
        <taxon>Phycisphaerae</taxon>
        <taxon>Sedimentisphaerales</taxon>
        <taxon>Sedimentisphaeraceae</taxon>
        <taxon>Limihaloglobus</taxon>
    </lineage>
</organism>
<evidence type="ECO:0000256" key="2">
    <source>
        <dbReference type="SAM" id="SignalP"/>
    </source>
</evidence>
<dbReference type="Proteomes" id="UP000188181">
    <property type="component" value="Chromosome"/>
</dbReference>
<proteinExistence type="predicted"/>
<dbReference type="InterPro" id="IPR036439">
    <property type="entry name" value="Dockerin_dom_sf"/>
</dbReference>
<dbReference type="Gene3D" id="1.10.1330.10">
    <property type="entry name" value="Dockerin domain"/>
    <property type="match status" value="1"/>
</dbReference>
<feature type="chain" id="PRO_5012749590" description="Dockerin domain-containing protein" evidence="2">
    <location>
        <begin position="22"/>
        <end position="586"/>
    </location>
</feature>
<feature type="signal peptide" evidence="2">
    <location>
        <begin position="1"/>
        <end position="21"/>
    </location>
</feature>
<dbReference type="GO" id="GO:0000272">
    <property type="term" value="P:polysaccharide catabolic process"/>
    <property type="evidence" value="ECO:0007669"/>
    <property type="project" value="InterPro"/>
</dbReference>
<keyword evidence="4" id="KW-1185">Reference proteome</keyword>
<feature type="region of interest" description="Disordered" evidence="1">
    <location>
        <begin position="355"/>
        <end position="385"/>
    </location>
</feature>
<evidence type="ECO:0000313" key="3">
    <source>
        <dbReference type="EMBL" id="AQQ72234.1"/>
    </source>
</evidence>
<sequence length="586" mass="60863" precursor="true">MNKNRFRFLILLMFSAGIFAAASPGYSAELKGLVPVNWLGGEGDWSLAANWDTGYAPGTDNMAVIYDGDYPTIYSPAAVEIGQLLMGSGDSTLDLESGASLTTSTNCTLGYVSGTSTFRISGEVNCLYLELSTTFWDNPEPPYEHKVGHTIAELNGPSAAVNAYTLSFSKFEWDSGSGSWQRVAGTGVLFINDGTVSASQIVGFVPGSVERIGIDISSQANGTLSLASGQPVSWWQSQGYIFADGGSGVIQTDNVGDRIIVTARAYDPEVDGQHAYNMAWDAGGETQSLQENWNYESNEVPWPGDVFVTTGAAPLGQHPIIDADAQLGAVTIGWQPSGVAADDYLEIAEGVTLDIIGTPDPEDPESQGQGQGNLNLGANGSTPEAPGRGTLIMNGAALYANGIGVGAGSYDNYLYGDGHIQMNAGIINCQVLQLSILDDPGYPPLSHGSIDMNGGTIVVNEIGGLVGLADSNGIVISGDSTIMVAGDIDAEIAAAVTSGKISAEGGVVVHDYDVTNPGMTTVSVQSCGGDIDGDCDVDVDDVKTLAVNWLTGVSAGGSCDGLTGDLNGDCDVNYKDFAEMAANWIN</sequence>
<dbReference type="AlphaFoldDB" id="A0A1Q2MHV2"/>
<evidence type="ECO:0000313" key="4">
    <source>
        <dbReference type="Proteomes" id="UP000188181"/>
    </source>
</evidence>
<gene>
    <name evidence="3" type="ORF">SMSP2_02615</name>
</gene>
<evidence type="ECO:0000256" key="1">
    <source>
        <dbReference type="SAM" id="MobiDB-lite"/>
    </source>
</evidence>
<reference evidence="4" key="1">
    <citation type="submission" date="2017-02" db="EMBL/GenBank/DDBJ databases">
        <title>Comparative genomics and description of representatives of a novel lineage of planctomycetes thriving in anoxic sediments.</title>
        <authorList>
            <person name="Spring S."/>
            <person name="Bunk B."/>
            <person name="Sproer C."/>
        </authorList>
    </citation>
    <scope>NUCLEOTIDE SEQUENCE [LARGE SCALE GENOMIC DNA]</scope>
    <source>
        <strain evidence="4">SM-Chi-D1</strain>
    </source>
</reference>
<accession>A0A1Q2MHV2</accession>
<evidence type="ECO:0008006" key="5">
    <source>
        <dbReference type="Google" id="ProtNLM"/>
    </source>
</evidence>
<dbReference type="KEGG" id="pbas:SMSP2_02615"/>